<evidence type="ECO:0000259" key="2">
    <source>
        <dbReference type="Pfam" id="PF20183"/>
    </source>
</evidence>
<protein>
    <recommendedName>
        <fullName evidence="2">DUF6546 domain-containing protein</fullName>
    </recommendedName>
</protein>
<proteinExistence type="predicted"/>
<feature type="domain" description="DUF6546" evidence="2">
    <location>
        <begin position="313"/>
        <end position="523"/>
    </location>
</feature>
<keyword evidence="4" id="KW-1185">Reference proteome</keyword>
<dbReference type="EMBL" id="MU857765">
    <property type="protein sequence ID" value="KAK4244001.1"/>
    <property type="molecule type" value="Genomic_DNA"/>
</dbReference>
<feature type="signal peptide" evidence="1">
    <location>
        <begin position="1"/>
        <end position="18"/>
    </location>
</feature>
<evidence type="ECO:0000313" key="4">
    <source>
        <dbReference type="Proteomes" id="UP001303647"/>
    </source>
</evidence>
<evidence type="ECO:0000313" key="3">
    <source>
        <dbReference type="EMBL" id="KAK4244001.1"/>
    </source>
</evidence>
<gene>
    <name evidence="3" type="ORF">C7999DRAFT_35649</name>
</gene>
<dbReference type="Proteomes" id="UP001303647">
    <property type="component" value="Unassembled WGS sequence"/>
</dbReference>
<feature type="chain" id="PRO_5043025558" description="DUF6546 domain-containing protein" evidence="1">
    <location>
        <begin position="19"/>
        <end position="540"/>
    </location>
</feature>
<keyword evidence="1" id="KW-0732">Signal</keyword>
<dbReference type="Pfam" id="PF20183">
    <property type="entry name" value="DUF6546"/>
    <property type="match status" value="1"/>
</dbReference>
<reference evidence="3" key="1">
    <citation type="journal article" date="2023" name="Mol. Phylogenet. Evol.">
        <title>Genome-scale phylogeny and comparative genomics of the fungal order Sordariales.</title>
        <authorList>
            <person name="Hensen N."/>
            <person name="Bonometti L."/>
            <person name="Westerberg I."/>
            <person name="Brannstrom I.O."/>
            <person name="Guillou S."/>
            <person name="Cros-Aarteil S."/>
            <person name="Calhoun S."/>
            <person name="Haridas S."/>
            <person name="Kuo A."/>
            <person name="Mondo S."/>
            <person name="Pangilinan J."/>
            <person name="Riley R."/>
            <person name="LaButti K."/>
            <person name="Andreopoulos B."/>
            <person name="Lipzen A."/>
            <person name="Chen C."/>
            <person name="Yan M."/>
            <person name="Daum C."/>
            <person name="Ng V."/>
            <person name="Clum A."/>
            <person name="Steindorff A."/>
            <person name="Ohm R.A."/>
            <person name="Martin F."/>
            <person name="Silar P."/>
            <person name="Natvig D.O."/>
            <person name="Lalanne C."/>
            <person name="Gautier V."/>
            <person name="Ament-Velasquez S.L."/>
            <person name="Kruys A."/>
            <person name="Hutchinson M.I."/>
            <person name="Powell A.J."/>
            <person name="Barry K."/>
            <person name="Miller A.N."/>
            <person name="Grigoriev I.V."/>
            <person name="Debuchy R."/>
            <person name="Gladieux P."/>
            <person name="Hiltunen Thoren M."/>
            <person name="Johannesson H."/>
        </authorList>
    </citation>
    <scope>NUCLEOTIDE SEQUENCE</scope>
    <source>
        <strain evidence="3">CBS 359.72</strain>
    </source>
</reference>
<name>A0AAN7CLT2_9PEZI</name>
<sequence>MMLNTAKLILSIAFLLSADRPLVNNGGGVAAAAAALQKRQSGGNNCHCYNSITGGDMQASTEQAHLPVELQHHILGYVAEDPINGWGKNINRGGAKRRLASYTVQDFQQLRRLEPRAKQWTKYIWLRIELDPYDCGDCCQPESNYTHGKNTDVTERAMLEFFQIMSWWSYNYYGDGITLEISIHSPSDREHAFRSFDFDAVPNHGSPEANLSHPAYDPGHDPSWARKAGAIRRLFGRGAMPVEFGCSLPTAEIISRLVVRRQTRRRMTPTGYAHIFSALKCLKSTAIEFWREWPALEQQNADNRQKFLLRRYLPHTLQSLTLFEDFDDRTTRTIESALRFPVVADVVELVRTPDPSLGRRVAELSRGYRHVAVAFLVDARDFFLLDPYADPVERETMLLNASVPMGQMPKLRTLEIWNGRPQIAALFRYQRSELGYHAAITWKATWAGENDLSHKVIKAFKAAAIQQGRWKPKGLGFGVLGWQGRLRPEELRFSVERQRLKSESISTHAHAIRQLGLQIQVLDPGSEEQIATEGTLDIPE</sequence>
<accession>A0AAN7CLT2</accession>
<dbReference type="InterPro" id="IPR046676">
    <property type="entry name" value="DUF6546"/>
</dbReference>
<dbReference type="AlphaFoldDB" id="A0AAN7CLT2"/>
<organism evidence="3 4">
    <name type="scientific">Corynascus novoguineensis</name>
    <dbReference type="NCBI Taxonomy" id="1126955"/>
    <lineage>
        <taxon>Eukaryota</taxon>
        <taxon>Fungi</taxon>
        <taxon>Dikarya</taxon>
        <taxon>Ascomycota</taxon>
        <taxon>Pezizomycotina</taxon>
        <taxon>Sordariomycetes</taxon>
        <taxon>Sordariomycetidae</taxon>
        <taxon>Sordariales</taxon>
        <taxon>Chaetomiaceae</taxon>
        <taxon>Corynascus</taxon>
    </lineage>
</organism>
<comment type="caution">
    <text evidence="3">The sequence shown here is derived from an EMBL/GenBank/DDBJ whole genome shotgun (WGS) entry which is preliminary data.</text>
</comment>
<reference evidence="3" key="2">
    <citation type="submission" date="2023-05" db="EMBL/GenBank/DDBJ databases">
        <authorList>
            <consortium name="Lawrence Berkeley National Laboratory"/>
            <person name="Steindorff A."/>
            <person name="Hensen N."/>
            <person name="Bonometti L."/>
            <person name="Westerberg I."/>
            <person name="Brannstrom I.O."/>
            <person name="Guillou S."/>
            <person name="Cros-Aarteil S."/>
            <person name="Calhoun S."/>
            <person name="Haridas S."/>
            <person name="Kuo A."/>
            <person name="Mondo S."/>
            <person name="Pangilinan J."/>
            <person name="Riley R."/>
            <person name="Labutti K."/>
            <person name="Andreopoulos B."/>
            <person name="Lipzen A."/>
            <person name="Chen C."/>
            <person name="Yanf M."/>
            <person name="Daum C."/>
            <person name="Ng V."/>
            <person name="Clum A."/>
            <person name="Ohm R."/>
            <person name="Martin F."/>
            <person name="Silar P."/>
            <person name="Natvig D."/>
            <person name="Lalanne C."/>
            <person name="Gautier V."/>
            <person name="Ament-Velasquez S.L."/>
            <person name="Kruys A."/>
            <person name="Hutchinson M.I."/>
            <person name="Powell A.J."/>
            <person name="Barry K."/>
            <person name="Miller A.N."/>
            <person name="Grigoriev I.V."/>
            <person name="Debuchy R."/>
            <person name="Gladieux P."/>
            <person name="Thoren M.H."/>
            <person name="Johannesson H."/>
        </authorList>
    </citation>
    <scope>NUCLEOTIDE SEQUENCE</scope>
    <source>
        <strain evidence="3">CBS 359.72</strain>
    </source>
</reference>
<evidence type="ECO:0000256" key="1">
    <source>
        <dbReference type="SAM" id="SignalP"/>
    </source>
</evidence>